<organism evidence="1 2">
    <name type="scientific">Spirosoma endophyticum</name>
    <dbReference type="NCBI Taxonomy" id="662367"/>
    <lineage>
        <taxon>Bacteria</taxon>
        <taxon>Pseudomonadati</taxon>
        <taxon>Bacteroidota</taxon>
        <taxon>Cytophagia</taxon>
        <taxon>Cytophagales</taxon>
        <taxon>Cytophagaceae</taxon>
        <taxon>Spirosoma</taxon>
    </lineage>
</organism>
<proteinExistence type="predicted"/>
<dbReference type="RefSeq" id="WP_093833187.1">
    <property type="nucleotide sequence ID" value="NZ_FOLQ01000021.1"/>
</dbReference>
<evidence type="ECO:0000313" key="2">
    <source>
        <dbReference type="Proteomes" id="UP000198598"/>
    </source>
</evidence>
<name>A0A1I2E9D8_9BACT</name>
<keyword evidence="2" id="KW-1185">Reference proteome</keyword>
<dbReference type="EMBL" id="FOLQ01000021">
    <property type="protein sequence ID" value="SFE89624.1"/>
    <property type="molecule type" value="Genomic_DNA"/>
</dbReference>
<sequence length="87" mass="9936">MDIPSQRIRYALKAGKEIDVLERGTDRVMTAVDHPYLVSRPVIPGSEADRLATHNHPRDPKKARCYYYAGEQKVYAVFNLENLIPLP</sequence>
<evidence type="ECO:0000313" key="1">
    <source>
        <dbReference type="EMBL" id="SFE89624.1"/>
    </source>
</evidence>
<protein>
    <submittedName>
        <fullName evidence="1">Uncharacterized protein</fullName>
    </submittedName>
</protein>
<dbReference type="AlphaFoldDB" id="A0A1I2E9D8"/>
<accession>A0A1I2E9D8</accession>
<gene>
    <name evidence="1" type="ORF">SAMN05216167_12181</name>
</gene>
<dbReference type="STRING" id="662367.SAMN05216167_12181"/>
<dbReference type="Proteomes" id="UP000198598">
    <property type="component" value="Unassembled WGS sequence"/>
</dbReference>
<reference evidence="1 2" key="1">
    <citation type="submission" date="2016-10" db="EMBL/GenBank/DDBJ databases">
        <authorList>
            <person name="de Groot N.N."/>
        </authorList>
    </citation>
    <scope>NUCLEOTIDE SEQUENCE [LARGE SCALE GENOMIC DNA]</scope>
    <source>
        <strain evidence="1 2">DSM 26130</strain>
    </source>
</reference>